<dbReference type="SMART" id="SM01190">
    <property type="entry name" value="EMP24_GP25L"/>
    <property type="match status" value="1"/>
</dbReference>
<dbReference type="Pfam" id="PF01105">
    <property type="entry name" value="EMP24_GP25L"/>
    <property type="match status" value="1"/>
</dbReference>
<keyword evidence="14" id="KW-1185">Reference proteome</keyword>
<evidence type="ECO:0000259" key="12">
    <source>
        <dbReference type="PROSITE" id="PS50866"/>
    </source>
</evidence>
<dbReference type="PROSITE" id="PS50866">
    <property type="entry name" value="GOLD"/>
    <property type="match status" value="1"/>
</dbReference>
<evidence type="ECO:0000256" key="3">
    <source>
        <dbReference type="ARBA" id="ARBA00022473"/>
    </source>
</evidence>
<dbReference type="AlphaFoldDB" id="A0AAN8X8K6"/>
<keyword evidence="6 10" id="KW-1133">Transmembrane helix</keyword>
<dbReference type="InterPro" id="IPR015720">
    <property type="entry name" value="Emp24-like"/>
</dbReference>
<evidence type="ECO:0000313" key="13">
    <source>
        <dbReference type="EMBL" id="KAK7078266.1"/>
    </source>
</evidence>
<keyword evidence="4 9" id="KW-0812">Transmembrane</keyword>
<gene>
    <name evidence="13" type="ORF">SK128_016597</name>
</gene>
<feature type="chain" id="PRO_5042957324" description="GOLD domain-containing protein" evidence="11">
    <location>
        <begin position="22"/>
        <end position="237"/>
    </location>
</feature>
<dbReference type="GO" id="GO:0016020">
    <property type="term" value="C:membrane"/>
    <property type="evidence" value="ECO:0007669"/>
    <property type="project" value="UniProtKB-SubCell"/>
</dbReference>
<dbReference type="SUPFAM" id="SSF101576">
    <property type="entry name" value="Supernatant protein factor (SPF), C-terminal domain"/>
    <property type="match status" value="1"/>
</dbReference>
<evidence type="ECO:0000256" key="6">
    <source>
        <dbReference type="ARBA" id="ARBA00022989"/>
    </source>
</evidence>
<feature type="domain" description="GOLD" evidence="12">
    <location>
        <begin position="37"/>
        <end position="121"/>
    </location>
</feature>
<reference evidence="13 14" key="1">
    <citation type="submission" date="2023-11" db="EMBL/GenBank/DDBJ databases">
        <title>Halocaridina rubra genome assembly.</title>
        <authorList>
            <person name="Smith C."/>
        </authorList>
    </citation>
    <scope>NUCLEOTIDE SEQUENCE [LARGE SCALE GENOMIC DNA]</scope>
    <source>
        <strain evidence="13">EP-1</strain>
        <tissue evidence="13">Whole</tissue>
    </source>
</reference>
<protein>
    <recommendedName>
        <fullName evidence="12">GOLD domain-containing protein</fullName>
    </recommendedName>
</protein>
<name>A0AAN8X8K6_HALRR</name>
<comment type="similarity">
    <text evidence="2 9">Belongs to the EMP24/GP25L family.</text>
</comment>
<comment type="caution">
    <text evidence="13">The sequence shown here is derived from an EMBL/GenBank/DDBJ whole genome shotgun (WGS) entry which is preliminary data.</text>
</comment>
<dbReference type="InterPro" id="IPR036598">
    <property type="entry name" value="GOLD_dom_sf"/>
</dbReference>
<keyword evidence="7 10" id="KW-0472">Membrane</keyword>
<evidence type="ECO:0000256" key="11">
    <source>
        <dbReference type="SAM" id="SignalP"/>
    </source>
</evidence>
<comment type="subcellular location">
    <subcellularLocation>
        <location evidence="8">Endomembrane system</location>
        <topology evidence="8">Single-pass membrane protein</topology>
    </subcellularLocation>
    <subcellularLocation>
        <location evidence="1 9">Membrane</location>
        <topology evidence="1 9">Single-pass type I membrane protein</topology>
    </subcellularLocation>
</comment>
<feature type="signal peptide" evidence="11">
    <location>
        <begin position="1"/>
        <end position="21"/>
    </location>
</feature>
<proteinExistence type="inferred from homology"/>
<dbReference type="EMBL" id="JAXCGZ010007919">
    <property type="protein sequence ID" value="KAK7078266.1"/>
    <property type="molecule type" value="Genomic_DNA"/>
</dbReference>
<sequence>MASQSLIYLVLSSFIFILGHCRDIERELTVEVKPGAEECFYEMIKSGETVDIEYQVIDGGQGELDINFYIAGPTGVILIQDLRKGEGTHRTTITEEGDYKICWDNSFSHFNSKTVFFGLMIENDYDDDDDLWDDGLDASVTAEELYEMKIEDIKDAMDRIRGHLTKSRFMQDQLRAYEARDRNVAENNCTKVNTWSLINISVMIVTGFIQVVLLRSLFDDKSRLHGIWKKGSTSALS</sequence>
<evidence type="ECO:0000256" key="4">
    <source>
        <dbReference type="ARBA" id="ARBA00022692"/>
    </source>
</evidence>
<evidence type="ECO:0000256" key="1">
    <source>
        <dbReference type="ARBA" id="ARBA00004479"/>
    </source>
</evidence>
<dbReference type="Gene3D" id="2.60.120.680">
    <property type="entry name" value="GOLD domain"/>
    <property type="match status" value="1"/>
</dbReference>
<evidence type="ECO:0000256" key="10">
    <source>
        <dbReference type="SAM" id="Phobius"/>
    </source>
</evidence>
<evidence type="ECO:0000256" key="5">
    <source>
        <dbReference type="ARBA" id="ARBA00022729"/>
    </source>
</evidence>
<dbReference type="Proteomes" id="UP001381693">
    <property type="component" value="Unassembled WGS sequence"/>
</dbReference>
<organism evidence="13 14">
    <name type="scientific">Halocaridina rubra</name>
    <name type="common">Hawaiian red shrimp</name>
    <dbReference type="NCBI Taxonomy" id="373956"/>
    <lineage>
        <taxon>Eukaryota</taxon>
        <taxon>Metazoa</taxon>
        <taxon>Ecdysozoa</taxon>
        <taxon>Arthropoda</taxon>
        <taxon>Crustacea</taxon>
        <taxon>Multicrustacea</taxon>
        <taxon>Malacostraca</taxon>
        <taxon>Eumalacostraca</taxon>
        <taxon>Eucarida</taxon>
        <taxon>Decapoda</taxon>
        <taxon>Pleocyemata</taxon>
        <taxon>Caridea</taxon>
        <taxon>Atyoidea</taxon>
        <taxon>Atyidae</taxon>
        <taxon>Halocaridina</taxon>
    </lineage>
</organism>
<dbReference type="GO" id="GO:0012505">
    <property type="term" value="C:endomembrane system"/>
    <property type="evidence" value="ECO:0007669"/>
    <property type="project" value="UniProtKB-SubCell"/>
</dbReference>
<dbReference type="PANTHER" id="PTHR22811">
    <property type="entry name" value="TRANSMEMBRANE EMP24 DOMAIN-CONTAINING PROTEIN"/>
    <property type="match status" value="1"/>
</dbReference>
<feature type="transmembrane region" description="Helical" evidence="10">
    <location>
        <begin position="195"/>
        <end position="214"/>
    </location>
</feature>
<evidence type="ECO:0000313" key="14">
    <source>
        <dbReference type="Proteomes" id="UP001381693"/>
    </source>
</evidence>
<keyword evidence="3" id="KW-0217">Developmental protein</keyword>
<keyword evidence="5 11" id="KW-0732">Signal</keyword>
<evidence type="ECO:0000256" key="8">
    <source>
        <dbReference type="ARBA" id="ARBA00037847"/>
    </source>
</evidence>
<evidence type="ECO:0000256" key="2">
    <source>
        <dbReference type="ARBA" id="ARBA00007104"/>
    </source>
</evidence>
<accession>A0AAN8X8K6</accession>
<dbReference type="InterPro" id="IPR009038">
    <property type="entry name" value="GOLD_dom"/>
</dbReference>
<evidence type="ECO:0000256" key="9">
    <source>
        <dbReference type="RuleBase" id="RU003827"/>
    </source>
</evidence>
<evidence type="ECO:0000256" key="7">
    <source>
        <dbReference type="ARBA" id="ARBA00023136"/>
    </source>
</evidence>